<proteinExistence type="predicted"/>
<feature type="region of interest" description="Disordered" evidence="1">
    <location>
        <begin position="1"/>
        <end position="49"/>
    </location>
</feature>
<dbReference type="EMBL" id="LC506465">
    <property type="protein sequence ID" value="BBO53993.1"/>
    <property type="molecule type" value="Genomic_DNA"/>
</dbReference>
<reference evidence="2" key="1">
    <citation type="journal article" date="2020" name="Sci. Rep.">
        <title>A novel Asfarvirus-like virus identified as a potential cause of mass mortality of abalone.</title>
        <authorList>
            <person name="Matsuyama T."/>
            <person name="Takano T."/>
            <person name="Nishiki I."/>
            <person name="Fujiwara A."/>
            <person name="Kiryu I."/>
            <person name="Inada M."/>
            <person name="Sakai T."/>
            <person name="Terashima S."/>
            <person name="Matsuura Y."/>
            <person name="Isowa K."/>
            <person name="Nakayasu C."/>
        </authorList>
    </citation>
    <scope>NUCLEOTIDE SEQUENCE</scope>
</reference>
<accession>A0A5K7XYH8</accession>
<feature type="compositionally biased region" description="Basic residues" evidence="1">
    <location>
        <begin position="71"/>
        <end position="88"/>
    </location>
</feature>
<evidence type="ECO:0000256" key="1">
    <source>
        <dbReference type="SAM" id="MobiDB-lite"/>
    </source>
</evidence>
<evidence type="ECO:0000313" key="2">
    <source>
        <dbReference type="EMBL" id="BBO53993.1"/>
    </source>
</evidence>
<sequence>MPVGKTRKSTSSKRKSSKSAKKSTGGKKKSKSRSRSGKKMSLSIGRSRGDLHNYDYYYKQAQSAGIDTYRNGKKRTKSQLKNAIMRKK</sequence>
<protein>
    <submittedName>
        <fullName evidence="2">Uncharacterized protein</fullName>
    </submittedName>
</protein>
<name>A0A5K7XYH8_9VIRU</name>
<feature type="compositionally biased region" description="Basic residues" evidence="1">
    <location>
        <begin position="1"/>
        <end position="38"/>
    </location>
</feature>
<feature type="region of interest" description="Disordered" evidence="1">
    <location>
        <begin position="64"/>
        <end position="88"/>
    </location>
</feature>
<organism evidence="2">
    <name type="scientific">Abalone asfa-like virus</name>
    <dbReference type="NCBI Taxonomy" id="2839893"/>
    <lineage>
        <taxon>Viruses</taxon>
        <taxon>Varidnaviria</taxon>
        <taxon>Bamfordvirae</taxon>
        <taxon>Nucleocytoviricota</taxon>
        <taxon>Pokkesviricetes</taxon>
        <taxon>Asfuvirales</taxon>
        <taxon>Asfarviridae</taxon>
    </lineage>
</organism>